<reference evidence="2" key="1">
    <citation type="submission" date="2022-12" db="EMBL/GenBank/DDBJ databases">
        <authorList>
            <person name="Alioto T."/>
            <person name="Alioto T."/>
            <person name="Gomez Garrido J."/>
        </authorList>
    </citation>
    <scope>NUCLEOTIDE SEQUENCE</scope>
</reference>
<gene>
    <name evidence="2" type="ORF">PODLI_1B003173</name>
</gene>
<sequence>KPPHRTLSLPPGSLSRPRATQTLHSPSALTQAALAITTPRSAFASAGARGVNTVHTVNTETKVQHT</sequence>
<proteinExistence type="predicted"/>
<feature type="non-terminal residue" evidence="2">
    <location>
        <position position="1"/>
    </location>
</feature>
<feature type="region of interest" description="Disordered" evidence="1">
    <location>
        <begin position="1"/>
        <end position="22"/>
    </location>
</feature>
<organism evidence="2 3">
    <name type="scientific">Podarcis lilfordi</name>
    <name type="common">Lilford's wall lizard</name>
    <dbReference type="NCBI Taxonomy" id="74358"/>
    <lineage>
        <taxon>Eukaryota</taxon>
        <taxon>Metazoa</taxon>
        <taxon>Chordata</taxon>
        <taxon>Craniata</taxon>
        <taxon>Vertebrata</taxon>
        <taxon>Euteleostomi</taxon>
        <taxon>Lepidosauria</taxon>
        <taxon>Squamata</taxon>
        <taxon>Bifurcata</taxon>
        <taxon>Unidentata</taxon>
        <taxon>Episquamata</taxon>
        <taxon>Laterata</taxon>
        <taxon>Lacertibaenia</taxon>
        <taxon>Lacertidae</taxon>
        <taxon>Podarcis</taxon>
    </lineage>
</organism>
<evidence type="ECO:0000256" key="1">
    <source>
        <dbReference type="SAM" id="MobiDB-lite"/>
    </source>
</evidence>
<dbReference type="EMBL" id="OX395129">
    <property type="protein sequence ID" value="CAI5771907.1"/>
    <property type="molecule type" value="Genomic_DNA"/>
</dbReference>
<dbReference type="Proteomes" id="UP001178461">
    <property type="component" value="Chromosome 4"/>
</dbReference>
<name>A0AA35P4Y7_9SAUR</name>
<evidence type="ECO:0000313" key="3">
    <source>
        <dbReference type="Proteomes" id="UP001178461"/>
    </source>
</evidence>
<accession>A0AA35P4Y7</accession>
<feature type="non-terminal residue" evidence="2">
    <location>
        <position position="66"/>
    </location>
</feature>
<dbReference type="AlphaFoldDB" id="A0AA35P4Y7"/>
<protein>
    <submittedName>
        <fullName evidence="2">Uncharacterized protein</fullName>
    </submittedName>
</protein>
<evidence type="ECO:0000313" key="2">
    <source>
        <dbReference type="EMBL" id="CAI5771907.1"/>
    </source>
</evidence>
<keyword evidence="3" id="KW-1185">Reference proteome</keyword>